<evidence type="ECO:0000313" key="1">
    <source>
        <dbReference type="EMBL" id="MBI1494386.1"/>
    </source>
</evidence>
<dbReference type="InterPro" id="IPR011008">
    <property type="entry name" value="Dimeric_a/b-barrel"/>
</dbReference>
<dbReference type="RefSeq" id="WP_228849150.1">
    <property type="nucleotide sequence ID" value="NZ_JADCKQ010000008.1"/>
</dbReference>
<dbReference type="Pfam" id="PF08803">
    <property type="entry name" value="ydhR"/>
    <property type="match status" value="1"/>
</dbReference>
<dbReference type="AlphaFoldDB" id="A0A8J7IP00"/>
<comment type="caution">
    <text evidence="1">The sequence shown here is derived from an EMBL/GenBank/DDBJ whole genome shotgun (WGS) entry which is preliminary data.</text>
</comment>
<evidence type="ECO:0000313" key="2">
    <source>
        <dbReference type="Proteomes" id="UP000640583"/>
    </source>
</evidence>
<organism evidence="1 2">
    <name type="scientific">Halocynthiibacter styelae</name>
    <dbReference type="NCBI Taxonomy" id="2761955"/>
    <lineage>
        <taxon>Bacteria</taxon>
        <taxon>Pseudomonadati</taxon>
        <taxon>Pseudomonadota</taxon>
        <taxon>Alphaproteobacteria</taxon>
        <taxon>Rhodobacterales</taxon>
        <taxon>Paracoccaceae</taxon>
        <taxon>Halocynthiibacter</taxon>
    </lineage>
</organism>
<keyword evidence="2" id="KW-1185">Reference proteome</keyword>
<dbReference type="InterPro" id="IPR014910">
    <property type="entry name" value="YdhR"/>
</dbReference>
<accession>A0A8J7IP00</accession>
<dbReference type="Proteomes" id="UP000640583">
    <property type="component" value="Unassembled WGS sequence"/>
</dbReference>
<name>A0A8J7IP00_9RHOB</name>
<dbReference type="SUPFAM" id="SSF54909">
    <property type="entry name" value="Dimeric alpha+beta barrel"/>
    <property type="match status" value="1"/>
</dbReference>
<reference evidence="1" key="1">
    <citation type="submission" date="2020-10" db="EMBL/GenBank/DDBJ databases">
        <title>Paenihalocynthiibacter styelae gen. nov., sp. nov., isolated from stalked sea squirt Styela clava.</title>
        <authorList>
            <person name="Kim Y.-O."/>
            <person name="Yoon J.-H."/>
        </authorList>
    </citation>
    <scope>NUCLEOTIDE SEQUENCE</scope>
    <source>
        <strain evidence="1">MYP1-1</strain>
    </source>
</reference>
<proteinExistence type="predicted"/>
<gene>
    <name evidence="1" type="ORF">H1D41_12120</name>
</gene>
<sequence>MLFTQVRFNLDTPISLVEATAIFESTAPKYKGHPGLLLKHYFRSEDGKTVGGLYFWESREAAEATYAGPWREMVEKKYGAEPQIEFFESPVHVDNRTPGA</sequence>
<dbReference type="Gene3D" id="3.30.70.100">
    <property type="match status" value="1"/>
</dbReference>
<dbReference type="EMBL" id="JADCKQ010000008">
    <property type="protein sequence ID" value="MBI1494386.1"/>
    <property type="molecule type" value="Genomic_DNA"/>
</dbReference>
<protein>
    <submittedName>
        <fullName evidence="1">YdhR family protein</fullName>
    </submittedName>
</protein>